<sequence length="402" mass="45097">MAIANEIDGANRLRKQDLIFAILKHQAKKGESIFGEGTLEVLPDGFGFLRSPEASYLAGPDDIYVSPSQIRRFNLHTGDTIEGEIRTPKEGERYFALVKVDKVNGGPPEATKHKILFENLTPLFPTERLVLERDIKAEENITSRIIDLIAPIGKGQRALLVAPPKSGKTVMLTHIAHAITTNHPEVEMIVLLIDERPEEVTEMQRSVKGEVVSSTFDEPATRHVQVAEMVIEKAKRLVEHKKDVVILLDSITRLARAYNTVIPSSGKVLTGGVDANALQRPKRFFGAARNIEEGGSLTIIATALVDTGSRMDDVIFEEFKGTGNMELHLDRRMAEKRTFPAININRSGTRREELLIQQDQLQRIWVLRKLLYPMDDLEAMEFLLGKIKATKTNLAFFDSMRR</sequence>
<dbReference type="Pfam" id="PF07497">
    <property type="entry name" value="Rho_RNA_bind"/>
    <property type="match status" value="1"/>
</dbReference>
<evidence type="ECO:0000256" key="2">
    <source>
        <dbReference type="ARBA" id="ARBA00022741"/>
    </source>
</evidence>
<dbReference type="EC" id="3.6.4.-" evidence="9 10"/>
<evidence type="ECO:0000259" key="12">
    <source>
        <dbReference type="PROSITE" id="PS51856"/>
    </source>
</evidence>
<dbReference type="NCBIfam" id="TIGR00767">
    <property type="entry name" value="rho"/>
    <property type="match status" value="1"/>
</dbReference>
<dbReference type="SMART" id="SM00382">
    <property type="entry name" value="AAA"/>
    <property type="match status" value="1"/>
</dbReference>
<dbReference type="Proteomes" id="UP000662678">
    <property type="component" value="Unassembled WGS sequence"/>
</dbReference>
<organism evidence="13 14">
    <name type="scientific">Vogesella fluminis</name>
    <dbReference type="NCBI Taxonomy" id="1069161"/>
    <lineage>
        <taxon>Bacteria</taxon>
        <taxon>Pseudomonadati</taxon>
        <taxon>Pseudomonadota</taxon>
        <taxon>Betaproteobacteria</taxon>
        <taxon>Neisseriales</taxon>
        <taxon>Chromobacteriaceae</taxon>
        <taxon>Vogesella</taxon>
    </lineage>
</organism>
<dbReference type="Pfam" id="PF07498">
    <property type="entry name" value="Rho_N"/>
    <property type="match status" value="1"/>
</dbReference>
<dbReference type="InterPro" id="IPR004665">
    <property type="entry name" value="Term_rho"/>
</dbReference>
<dbReference type="PROSITE" id="PS51856">
    <property type="entry name" value="RHO_RNA_BD"/>
    <property type="match status" value="1"/>
</dbReference>
<comment type="caution">
    <text evidence="9">Lacks conserved residue(s) required for the propagation of feature annotation.</text>
</comment>
<evidence type="ECO:0000256" key="11">
    <source>
        <dbReference type="PROSITE-ProRule" id="PRU01203"/>
    </source>
</evidence>
<keyword evidence="7 9" id="KW-0805">Transcription regulation</keyword>
<evidence type="ECO:0000256" key="4">
    <source>
        <dbReference type="ARBA" id="ARBA00022806"/>
    </source>
</evidence>
<keyword evidence="5 9" id="KW-0067">ATP-binding</keyword>
<evidence type="ECO:0000256" key="10">
    <source>
        <dbReference type="NCBIfam" id="TIGR00767"/>
    </source>
</evidence>
<dbReference type="InterPro" id="IPR041703">
    <property type="entry name" value="Rho_factor_ATP-bd"/>
</dbReference>
<proteinExistence type="inferred from homology"/>
<dbReference type="CDD" id="cd04459">
    <property type="entry name" value="Rho_CSD"/>
    <property type="match status" value="1"/>
</dbReference>
<evidence type="ECO:0000256" key="5">
    <source>
        <dbReference type="ARBA" id="ARBA00022840"/>
    </source>
</evidence>
<dbReference type="PANTHER" id="PTHR46425:SF1">
    <property type="entry name" value="TRANSCRIPTION TERMINATION FACTOR RHO"/>
    <property type="match status" value="1"/>
</dbReference>
<comment type="function">
    <text evidence="9">Facilitates transcription termination by a mechanism that involves Rho binding to the nascent RNA, activation of Rho's RNA-dependent ATPase activity, and release of the mRNA from the DNA template.</text>
</comment>
<dbReference type="InterPro" id="IPR011129">
    <property type="entry name" value="CSD"/>
</dbReference>
<keyword evidence="3 9" id="KW-0378">Hydrolase</keyword>
<evidence type="ECO:0000256" key="6">
    <source>
        <dbReference type="ARBA" id="ARBA00022884"/>
    </source>
</evidence>
<dbReference type="InterPro" id="IPR027417">
    <property type="entry name" value="P-loop_NTPase"/>
</dbReference>
<keyword evidence="8 9" id="KW-0804">Transcription</keyword>
<dbReference type="Pfam" id="PF00006">
    <property type="entry name" value="ATP-synt_ab"/>
    <property type="match status" value="1"/>
</dbReference>
<dbReference type="InterPro" id="IPR000194">
    <property type="entry name" value="ATPase_F1/V1/A1_a/bsu_nucl-bd"/>
</dbReference>
<keyword evidence="1 9" id="KW-0806">Transcription termination</keyword>
<protein>
    <recommendedName>
        <fullName evidence="9 10">Transcription termination factor Rho</fullName>
        <ecNumber evidence="9 10">3.6.4.-</ecNumber>
    </recommendedName>
    <alternativeName>
        <fullName evidence="9">ATP-dependent helicase Rho</fullName>
    </alternativeName>
</protein>
<evidence type="ECO:0000313" key="13">
    <source>
        <dbReference type="EMBL" id="GHD74872.1"/>
    </source>
</evidence>
<keyword evidence="14" id="KW-1185">Reference proteome</keyword>
<reference evidence="14" key="1">
    <citation type="journal article" date="2019" name="Int. J. Syst. Evol. Microbiol.">
        <title>The Global Catalogue of Microorganisms (GCM) 10K type strain sequencing project: providing services to taxonomists for standard genome sequencing and annotation.</title>
        <authorList>
            <consortium name="The Broad Institute Genomics Platform"/>
            <consortium name="The Broad Institute Genome Sequencing Center for Infectious Disease"/>
            <person name="Wu L."/>
            <person name="Ma J."/>
        </authorList>
    </citation>
    <scope>NUCLEOTIDE SEQUENCE [LARGE SCALE GENOMIC DNA]</scope>
    <source>
        <strain evidence="14">KCTC 23713</strain>
    </source>
</reference>
<evidence type="ECO:0000313" key="14">
    <source>
        <dbReference type="Proteomes" id="UP000662678"/>
    </source>
</evidence>
<dbReference type="InterPro" id="IPR003593">
    <property type="entry name" value="AAA+_ATPase"/>
</dbReference>
<keyword evidence="6 9" id="KW-0694">RNA-binding</keyword>
<dbReference type="SUPFAM" id="SSF52540">
    <property type="entry name" value="P-loop containing nucleoside triphosphate hydrolases"/>
    <property type="match status" value="1"/>
</dbReference>
<dbReference type="InterPro" id="IPR012340">
    <property type="entry name" value="NA-bd_OB-fold"/>
</dbReference>
<name>A0ABQ3H7Q6_9NEIS</name>
<feature type="binding site" evidence="9">
    <location>
        <position position="196"/>
    </location>
    <ligand>
        <name>ATP</name>
        <dbReference type="ChEBI" id="CHEBI:30616"/>
    </ligand>
</feature>
<feature type="binding site" evidence="9">
    <location>
        <begin position="165"/>
        <end position="170"/>
    </location>
    <ligand>
        <name>ATP</name>
        <dbReference type="ChEBI" id="CHEBI:30616"/>
    </ligand>
</feature>
<feature type="domain" description="Rho RNA-BD" evidence="12">
    <location>
        <begin position="32"/>
        <end position="107"/>
    </location>
</feature>
<comment type="similarity">
    <text evidence="9 11">Belongs to the Rho family.</text>
</comment>
<evidence type="ECO:0000256" key="8">
    <source>
        <dbReference type="ARBA" id="ARBA00023163"/>
    </source>
</evidence>
<feature type="binding site" evidence="9">
    <location>
        <begin position="153"/>
        <end position="158"/>
    </location>
    <ligand>
        <name>ATP</name>
        <dbReference type="ChEBI" id="CHEBI:30616"/>
    </ligand>
</feature>
<keyword evidence="4 9" id="KW-0347">Helicase</keyword>
<keyword evidence="2 9" id="KW-0547">Nucleotide-binding</keyword>
<dbReference type="CDD" id="cd01128">
    <property type="entry name" value="rho_factor_C"/>
    <property type="match status" value="1"/>
</dbReference>
<dbReference type="InterPro" id="IPR036269">
    <property type="entry name" value="Rho_N_sf"/>
</dbReference>
<evidence type="ECO:0000256" key="7">
    <source>
        <dbReference type="ARBA" id="ARBA00023015"/>
    </source>
</evidence>
<gene>
    <name evidence="9 13" type="primary">rho</name>
    <name evidence="13" type="ORF">GCM10011419_11950</name>
</gene>
<dbReference type="SMART" id="SM00959">
    <property type="entry name" value="Rho_N"/>
    <property type="match status" value="1"/>
</dbReference>
<dbReference type="EMBL" id="BMYP01000011">
    <property type="protein sequence ID" value="GHD74872.1"/>
    <property type="molecule type" value="Genomic_DNA"/>
</dbReference>
<evidence type="ECO:0000256" key="1">
    <source>
        <dbReference type="ARBA" id="ARBA00022472"/>
    </source>
</evidence>
<dbReference type="SMART" id="SM00357">
    <property type="entry name" value="CSP"/>
    <property type="match status" value="1"/>
</dbReference>
<dbReference type="Gene3D" id="3.40.50.300">
    <property type="entry name" value="P-loop containing nucleotide triphosphate hydrolases"/>
    <property type="match status" value="1"/>
</dbReference>
<evidence type="ECO:0000256" key="3">
    <source>
        <dbReference type="ARBA" id="ARBA00022801"/>
    </source>
</evidence>
<dbReference type="Gene3D" id="2.40.50.140">
    <property type="entry name" value="Nucleic acid-binding proteins"/>
    <property type="match status" value="1"/>
</dbReference>
<dbReference type="NCBIfam" id="NF006886">
    <property type="entry name" value="PRK09376.1"/>
    <property type="match status" value="1"/>
</dbReference>
<accession>A0ABQ3H7Q6</accession>
<comment type="caution">
    <text evidence="13">The sequence shown here is derived from an EMBL/GenBank/DDBJ whole genome shotgun (WGS) entry which is preliminary data.</text>
</comment>
<comment type="subunit">
    <text evidence="9">Homohexamer. The homohexamer assembles into an open ring structure.</text>
</comment>
<dbReference type="SUPFAM" id="SSF68912">
    <property type="entry name" value="Rho N-terminal domain-like"/>
    <property type="match status" value="1"/>
</dbReference>
<dbReference type="InterPro" id="IPR011112">
    <property type="entry name" value="Rho-like_N"/>
</dbReference>
<dbReference type="InterPro" id="IPR011113">
    <property type="entry name" value="Rho_RNA-bd"/>
</dbReference>
<evidence type="ECO:0000256" key="9">
    <source>
        <dbReference type="HAMAP-Rule" id="MF_01884"/>
    </source>
</evidence>
<dbReference type="PANTHER" id="PTHR46425">
    <property type="entry name" value="TRANSCRIPTION TERMINATION FACTOR RHO"/>
    <property type="match status" value="1"/>
</dbReference>
<dbReference type="SUPFAM" id="SSF50249">
    <property type="entry name" value="Nucleic acid-binding proteins"/>
    <property type="match status" value="1"/>
</dbReference>
<dbReference type="HAMAP" id="MF_01884">
    <property type="entry name" value="Rho"/>
    <property type="match status" value="1"/>
</dbReference>